<sequence length="111" mass="12082">MRPRPGLVVRWFIVSGVIEAHTSPKTPPPLCVNPTLLGSAVSGAVCNPPLTWTAHSRHQSRPCCDLPSSTPSIHDFKFVPLLHYWIDAGRRGSRARDSGMGRRGNSDGTAR</sequence>
<evidence type="ECO:0000313" key="3">
    <source>
        <dbReference type="Proteomes" id="UP001218188"/>
    </source>
</evidence>
<name>A0AAD6SX43_9AGAR</name>
<comment type="caution">
    <text evidence="2">The sequence shown here is derived from an EMBL/GenBank/DDBJ whole genome shotgun (WGS) entry which is preliminary data.</text>
</comment>
<keyword evidence="3" id="KW-1185">Reference proteome</keyword>
<feature type="region of interest" description="Disordered" evidence="1">
    <location>
        <begin position="92"/>
        <end position="111"/>
    </location>
</feature>
<dbReference type="EMBL" id="JARJCM010000057">
    <property type="protein sequence ID" value="KAJ7034360.1"/>
    <property type="molecule type" value="Genomic_DNA"/>
</dbReference>
<dbReference type="AlphaFoldDB" id="A0AAD6SX43"/>
<dbReference type="Proteomes" id="UP001218188">
    <property type="component" value="Unassembled WGS sequence"/>
</dbReference>
<gene>
    <name evidence="2" type="ORF">C8F04DRAFT_572088</name>
</gene>
<proteinExistence type="predicted"/>
<organism evidence="2 3">
    <name type="scientific">Mycena alexandri</name>
    <dbReference type="NCBI Taxonomy" id="1745969"/>
    <lineage>
        <taxon>Eukaryota</taxon>
        <taxon>Fungi</taxon>
        <taxon>Dikarya</taxon>
        <taxon>Basidiomycota</taxon>
        <taxon>Agaricomycotina</taxon>
        <taxon>Agaricomycetes</taxon>
        <taxon>Agaricomycetidae</taxon>
        <taxon>Agaricales</taxon>
        <taxon>Marasmiineae</taxon>
        <taxon>Mycenaceae</taxon>
        <taxon>Mycena</taxon>
    </lineage>
</organism>
<evidence type="ECO:0000313" key="2">
    <source>
        <dbReference type="EMBL" id="KAJ7034360.1"/>
    </source>
</evidence>
<protein>
    <submittedName>
        <fullName evidence="2">Uncharacterized protein</fullName>
    </submittedName>
</protein>
<reference evidence="2" key="1">
    <citation type="submission" date="2023-03" db="EMBL/GenBank/DDBJ databases">
        <title>Massive genome expansion in bonnet fungi (Mycena s.s.) driven by repeated elements and novel gene families across ecological guilds.</title>
        <authorList>
            <consortium name="Lawrence Berkeley National Laboratory"/>
            <person name="Harder C.B."/>
            <person name="Miyauchi S."/>
            <person name="Viragh M."/>
            <person name="Kuo A."/>
            <person name="Thoen E."/>
            <person name="Andreopoulos B."/>
            <person name="Lu D."/>
            <person name="Skrede I."/>
            <person name="Drula E."/>
            <person name="Henrissat B."/>
            <person name="Morin E."/>
            <person name="Kohler A."/>
            <person name="Barry K."/>
            <person name="LaButti K."/>
            <person name="Morin E."/>
            <person name="Salamov A."/>
            <person name="Lipzen A."/>
            <person name="Mereny Z."/>
            <person name="Hegedus B."/>
            <person name="Baldrian P."/>
            <person name="Stursova M."/>
            <person name="Weitz H."/>
            <person name="Taylor A."/>
            <person name="Grigoriev I.V."/>
            <person name="Nagy L.G."/>
            <person name="Martin F."/>
            <person name="Kauserud H."/>
        </authorList>
    </citation>
    <scope>NUCLEOTIDE SEQUENCE</scope>
    <source>
        <strain evidence="2">CBHHK200</strain>
    </source>
</reference>
<accession>A0AAD6SX43</accession>
<evidence type="ECO:0000256" key="1">
    <source>
        <dbReference type="SAM" id="MobiDB-lite"/>
    </source>
</evidence>